<feature type="domain" description="Uncharacterized protein TP-0789" evidence="2">
    <location>
        <begin position="66"/>
        <end position="241"/>
    </location>
</feature>
<evidence type="ECO:0000259" key="2">
    <source>
        <dbReference type="Pfam" id="PF17131"/>
    </source>
</evidence>
<sequence length="244" mass="28219">MTTAVLFFASLGFVFGEPDFDKMLEEIDELGSFEDSDFSCVYTFVSEKPGEETEVTQARMFRRDANEQFVMLILKPEYQKGQGYLKVDDNVWFYDPESRKFTHSSMKENVQNSEARNSDMDGLSLAEDYEVDSWETGKLGNFDSYILTLEALNNEVTYPRLKIWVRTDATIVLKEEDYSLSDRLMRTTYFPKYVKVGDKYVPSQILIVDNLQEGEKTQLTMKNPSTAELPDSVFSKAYIERVNN</sequence>
<gene>
    <name evidence="3" type="ORF">PQJ61_11510</name>
</gene>
<dbReference type="EMBL" id="JAQQAL010000024">
    <property type="protein sequence ID" value="MDC7227379.1"/>
    <property type="molecule type" value="Genomic_DNA"/>
</dbReference>
<evidence type="ECO:0000313" key="3">
    <source>
        <dbReference type="EMBL" id="MDC7227379.1"/>
    </source>
</evidence>
<protein>
    <submittedName>
        <fullName evidence="3">Outer membrane lipoprotein-sorting protein</fullName>
    </submittedName>
</protein>
<dbReference type="Gene3D" id="2.50.20.10">
    <property type="entry name" value="Lipoprotein localisation LolA/LolB/LppX"/>
    <property type="match status" value="1"/>
</dbReference>
<keyword evidence="1" id="KW-0732">Signal</keyword>
<evidence type="ECO:0000256" key="1">
    <source>
        <dbReference type="ARBA" id="ARBA00022729"/>
    </source>
</evidence>
<dbReference type="AlphaFoldDB" id="A0AAJ1IFT9"/>
<organism evidence="3 4">
    <name type="scientific">Candidatus Thalassospirochaeta sargassi</name>
    <dbReference type="NCBI Taxonomy" id="3119039"/>
    <lineage>
        <taxon>Bacteria</taxon>
        <taxon>Pseudomonadati</taxon>
        <taxon>Spirochaetota</taxon>
        <taxon>Spirochaetia</taxon>
        <taxon>Spirochaetales</taxon>
        <taxon>Spirochaetaceae</taxon>
        <taxon>Candidatus Thalassospirochaeta</taxon>
    </lineage>
</organism>
<reference evidence="3 4" key="1">
    <citation type="submission" date="2022-12" db="EMBL/GenBank/DDBJ databases">
        <title>Metagenome assembled genome from gulf of manar.</title>
        <authorList>
            <person name="Kohli P."/>
            <person name="Pk S."/>
            <person name="Venkata Ramana C."/>
            <person name="Sasikala C."/>
        </authorList>
    </citation>
    <scope>NUCLEOTIDE SEQUENCE [LARGE SCALE GENOMIC DNA]</scope>
    <source>
        <strain evidence="3">JB008</strain>
    </source>
</reference>
<dbReference type="Proteomes" id="UP001221217">
    <property type="component" value="Unassembled WGS sequence"/>
</dbReference>
<dbReference type="InterPro" id="IPR029046">
    <property type="entry name" value="LolA/LolB/LppX"/>
</dbReference>
<comment type="caution">
    <text evidence="3">The sequence shown here is derived from an EMBL/GenBank/DDBJ whole genome shotgun (WGS) entry which is preliminary data.</text>
</comment>
<dbReference type="InterPro" id="IPR033399">
    <property type="entry name" value="TP_0789-like"/>
</dbReference>
<dbReference type="SUPFAM" id="SSF89392">
    <property type="entry name" value="Prokaryotic lipoproteins and lipoprotein localization factors"/>
    <property type="match status" value="1"/>
</dbReference>
<evidence type="ECO:0000313" key="4">
    <source>
        <dbReference type="Proteomes" id="UP001221217"/>
    </source>
</evidence>
<dbReference type="CDD" id="cd16329">
    <property type="entry name" value="LolA_like"/>
    <property type="match status" value="1"/>
</dbReference>
<accession>A0AAJ1IFT9</accession>
<keyword evidence="3" id="KW-0449">Lipoprotein</keyword>
<name>A0AAJ1IFT9_9SPIO</name>
<dbReference type="Pfam" id="PF17131">
    <property type="entry name" value="LolA_like"/>
    <property type="match status" value="1"/>
</dbReference>
<proteinExistence type="predicted"/>